<keyword evidence="2" id="KW-1185">Reference proteome</keyword>
<proteinExistence type="predicted"/>
<name>A0A229UUW2_9BACL</name>
<dbReference type="Proteomes" id="UP000215509">
    <property type="component" value="Unassembled WGS sequence"/>
</dbReference>
<protein>
    <submittedName>
        <fullName evidence="1">Uncharacterized protein</fullName>
    </submittedName>
</protein>
<organism evidence="1 2">
    <name type="scientific">Paenibacillus rigui</name>
    <dbReference type="NCBI Taxonomy" id="554312"/>
    <lineage>
        <taxon>Bacteria</taxon>
        <taxon>Bacillati</taxon>
        <taxon>Bacillota</taxon>
        <taxon>Bacilli</taxon>
        <taxon>Bacillales</taxon>
        <taxon>Paenibacillaceae</taxon>
        <taxon>Paenibacillus</taxon>
    </lineage>
</organism>
<sequence length="170" mass="19816">MFKIELRTIIPIENVYVESSEERVYDQDLDDGRSVIADICKIFGSTNKIVFYVSGFGQDIWPVDCTFDLPVIVEQLPSIIKKIKQGDFNFELDFYEQGIESTIDFIDQRDNVLVVCKSRSNWKPDPINLQMEKDDVKSLILALKNKFFEFGMELCPDLINNQLLLDWMEE</sequence>
<dbReference type="RefSeq" id="WP_094013694.1">
    <property type="nucleotide sequence ID" value="NZ_NMQW01000005.1"/>
</dbReference>
<comment type="caution">
    <text evidence="1">The sequence shown here is derived from an EMBL/GenBank/DDBJ whole genome shotgun (WGS) entry which is preliminary data.</text>
</comment>
<dbReference type="EMBL" id="NMQW01000005">
    <property type="protein sequence ID" value="OXM87397.1"/>
    <property type="molecule type" value="Genomic_DNA"/>
</dbReference>
<accession>A0A229UUW2</accession>
<reference evidence="1 2" key="1">
    <citation type="submission" date="2017-07" db="EMBL/GenBank/DDBJ databases">
        <title>Genome sequencing and assembly of Paenibacillus rigui.</title>
        <authorList>
            <person name="Mayilraj S."/>
        </authorList>
    </citation>
    <scope>NUCLEOTIDE SEQUENCE [LARGE SCALE GENOMIC DNA]</scope>
    <source>
        <strain evidence="1 2">JCM 16352</strain>
    </source>
</reference>
<dbReference type="AlphaFoldDB" id="A0A229UUW2"/>
<gene>
    <name evidence="1" type="ORF">CF651_04635</name>
</gene>
<evidence type="ECO:0000313" key="2">
    <source>
        <dbReference type="Proteomes" id="UP000215509"/>
    </source>
</evidence>
<evidence type="ECO:0000313" key="1">
    <source>
        <dbReference type="EMBL" id="OXM87397.1"/>
    </source>
</evidence>
<dbReference type="OrthoDB" id="3436396at2"/>